<evidence type="ECO:0000313" key="4">
    <source>
        <dbReference type="Proteomes" id="UP000000768"/>
    </source>
</evidence>
<dbReference type="OMA" id="HDSGKRS"/>
<organism evidence="3 4">
    <name type="scientific">Sorghum bicolor</name>
    <name type="common">Sorghum</name>
    <name type="synonym">Sorghum vulgare</name>
    <dbReference type="NCBI Taxonomy" id="4558"/>
    <lineage>
        <taxon>Eukaryota</taxon>
        <taxon>Viridiplantae</taxon>
        <taxon>Streptophyta</taxon>
        <taxon>Embryophyta</taxon>
        <taxon>Tracheophyta</taxon>
        <taxon>Spermatophyta</taxon>
        <taxon>Magnoliopsida</taxon>
        <taxon>Liliopsida</taxon>
        <taxon>Poales</taxon>
        <taxon>Poaceae</taxon>
        <taxon>PACMAD clade</taxon>
        <taxon>Panicoideae</taxon>
        <taxon>Andropogonodae</taxon>
        <taxon>Andropogoneae</taxon>
        <taxon>Sorghinae</taxon>
        <taxon>Sorghum</taxon>
    </lineage>
</organism>
<dbReference type="InParanoid" id="A0A1W0W5K8"/>
<accession>A0A1W0W5K8</accession>
<keyword evidence="2" id="KW-0732">Signal</keyword>
<dbReference type="FunCoup" id="A0A1W0W5K8">
    <property type="interactions" value="792"/>
</dbReference>
<protein>
    <submittedName>
        <fullName evidence="3">Uncharacterized protein</fullName>
    </submittedName>
</protein>
<evidence type="ECO:0000256" key="2">
    <source>
        <dbReference type="SAM" id="SignalP"/>
    </source>
</evidence>
<feature type="signal peptide" evidence="2">
    <location>
        <begin position="1"/>
        <end position="22"/>
    </location>
</feature>
<evidence type="ECO:0000256" key="1">
    <source>
        <dbReference type="SAM" id="MobiDB-lite"/>
    </source>
</evidence>
<reference evidence="3 4" key="1">
    <citation type="journal article" date="2009" name="Nature">
        <title>The Sorghum bicolor genome and the diversification of grasses.</title>
        <authorList>
            <person name="Paterson A.H."/>
            <person name="Bowers J.E."/>
            <person name="Bruggmann R."/>
            <person name="Dubchak I."/>
            <person name="Grimwood J."/>
            <person name="Gundlach H."/>
            <person name="Haberer G."/>
            <person name="Hellsten U."/>
            <person name="Mitros T."/>
            <person name="Poliakov A."/>
            <person name="Schmutz J."/>
            <person name="Spannagl M."/>
            <person name="Tang H."/>
            <person name="Wang X."/>
            <person name="Wicker T."/>
            <person name="Bharti A.K."/>
            <person name="Chapman J."/>
            <person name="Feltus F.A."/>
            <person name="Gowik U."/>
            <person name="Grigoriev I.V."/>
            <person name="Lyons E."/>
            <person name="Maher C.A."/>
            <person name="Martis M."/>
            <person name="Narechania A."/>
            <person name="Otillar R.P."/>
            <person name="Penning B.W."/>
            <person name="Salamov A.A."/>
            <person name="Wang Y."/>
            <person name="Zhang L."/>
            <person name="Carpita N.C."/>
            <person name="Freeling M."/>
            <person name="Gingle A.R."/>
            <person name="Hash C.T."/>
            <person name="Keller B."/>
            <person name="Klein P."/>
            <person name="Kresovich S."/>
            <person name="McCann M.C."/>
            <person name="Ming R."/>
            <person name="Peterson D.G."/>
            <person name="Mehboob-ur-Rahman"/>
            <person name="Ware D."/>
            <person name="Westhoff P."/>
            <person name="Mayer K.F."/>
            <person name="Messing J."/>
            <person name="Rokhsar D.S."/>
        </authorList>
    </citation>
    <scope>NUCLEOTIDE SEQUENCE [LARGE SCALE GENOMIC DNA]</scope>
    <source>
        <strain evidence="4">cv. BTx623</strain>
    </source>
</reference>
<dbReference type="AlphaFoldDB" id="A0A1W0W5K8"/>
<dbReference type="GO" id="GO:0010082">
    <property type="term" value="P:regulation of root meristem growth"/>
    <property type="evidence" value="ECO:0007669"/>
    <property type="project" value="InterPro"/>
</dbReference>
<sequence>MRCAGVFLALLLSLSALSASTAETHKERLGDAAALLTTGRKWLSGRRTLADARKDEVMEQGRRGAKSTAGTNQEADAPAEAVHDSGKRSKKGSATHATFQASSRHGGGGSDASEPEILGMDYNLNLNPRRHRPINNDAPLGLGELAAKTP</sequence>
<proteinExistence type="predicted"/>
<dbReference type="Proteomes" id="UP000000768">
    <property type="component" value="Chromosome 2"/>
</dbReference>
<reference evidence="4" key="2">
    <citation type="journal article" date="2018" name="Plant J.">
        <title>The Sorghum bicolor reference genome: improved assembly, gene annotations, a transcriptome atlas, and signatures of genome organization.</title>
        <authorList>
            <person name="McCormick R.F."/>
            <person name="Truong S.K."/>
            <person name="Sreedasyam A."/>
            <person name="Jenkins J."/>
            <person name="Shu S."/>
            <person name="Sims D."/>
            <person name="Kennedy M."/>
            <person name="Amirebrahimi M."/>
            <person name="Weers B.D."/>
            <person name="McKinley B."/>
            <person name="Mattison A."/>
            <person name="Morishige D.T."/>
            <person name="Grimwood J."/>
            <person name="Schmutz J."/>
            <person name="Mullet J.E."/>
        </authorList>
    </citation>
    <scope>NUCLEOTIDE SEQUENCE [LARGE SCALE GENOMIC DNA]</scope>
    <source>
        <strain evidence="4">cv. BTx623</strain>
    </source>
</reference>
<feature type="compositionally biased region" description="Basic and acidic residues" evidence="1">
    <location>
        <begin position="51"/>
        <end position="62"/>
    </location>
</feature>
<dbReference type="EMBL" id="CM000761">
    <property type="protein sequence ID" value="OQU89652.1"/>
    <property type="molecule type" value="Genomic_DNA"/>
</dbReference>
<keyword evidence="4" id="KW-1185">Reference proteome</keyword>
<dbReference type="GO" id="GO:0008083">
    <property type="term" value="F:growth factor activity"/>
    <property type="evidence" value="ECO:0007669"/>
    <property type="project" value="InterPro"/>
</dbReference>
<dbReference type="InterPro" id="IPR038804">
    <property type="entry name" value="RGF3"/>
</dbReference>
<dbReference type="PANTHER" id="PTHR36313:SF7">
    <property type="entry name" value="OS09G0474600 PROTEIN"/>
    <property type="match status" value="1"/>
</dbReference>
<dbReference type="Gramene" id="OQU89652">
    <property type="protein sequence ID" value="OQU89652"/>
    <property type="gene ID" value="SORBI_3002G235800"/>
</dbReference>
<name>A0A1W0W5K8_SORBI</name>
<feature type="region of interest" description="Disordered" evidence="1">
    <location>
        <begin position="51"/>
        <end position="150"/>
    </location>
</feature>
<gene>
    <name evidence="3" type="ORF">SORBI_3002G235800</name>
</gene>
<evidence type="ECO:0000313" key="3">
    <source>
        <dbReference type="EMBL" id="OQU89652.1"/>
    </source>
</evidence>
<dbReference type="PANTHER" id="PTHR36313">
    <property type="entry name" value="ROOT MERISTEM GROWTH FACTOR 2"/>
    <property type="match status" value="1"/>
</dbReference>
<feature type="chain" id="PRO_5012484051" evidence="2">
    <location>
        <begin position="23"/>
        <end position="150"/>
    </location>
</feature>